<protein>
    <recommendedName>
        <fullName evidence="10">G-protein coupled receptors family 1 profile domain-containing protein</fullName>
    </recommendedName>
</protein>
<gene>
    <name evidence="11" type="ORF">ACAOBT_LOCUS30896</name>
</gene>
<reference evidence="11" key="1">
    <citation type="submission" date="2022-03" db="EMBL/GenBank/DDBJ databases">
        <authorList>
            <person name="Sayadi A."/>
        </authorList>
    </citation>
    <scope>NUCLEOTIDE SEQUENCE</scope>
</reference>
<dbReference type="SUPFAM" id="SSF81321">
    <property type="entry name" value="Family A G protein-coupled receptor-like"/>
    <property type="match status" value="1"/>
</dbReference>
<dbReference type="PRINTS" id="PR00237">
    <property type="entry name" value="GPCRRHODOPSN"/>
</dbReference>
<sequence length="245" mass="28256">MVPQEKSYKLEVLYSHNTQKGAKVAVVVAFFICWAPFHAQRLLAVYLSASPPEEQQRLVSLYLYLMYVSGVLYFVSTCVNPILYHIMSKRFRKAFKGTFRKVCCAKNSNHYLVVHKVPPSERDMQRSNSEGVPQLTREFAQNRGQSEYPIRLGDAGRSSTRSTYLLSSFRAHSLKDKSCFKKNSEKNIYVMPLRLCGMFRKHDVTRASFDTSNTISNSSLKDTDSSEFNRYDLVNNMLRINEKML</sequence>
<dbReference type="PANTHER" id="PTHR24243">
    <property type="entry name" value="G-PROTEIN COUPLED RECEPTOR"/>
    <property type="match status" value="1"/>
</dbReference>
<keyword evidence="3 9" id="KW-0812">Transmembrane</keyword>
<evidence type="ECO:0000256" key="1">
    <source>
        <dbReference type="ARBA" id="ARBA00004141"/>
    </source>
</evidence>
<evidence type="ECO:0000256" key="6">
    <source>
        <dbReference type="ARBA" id="ARBA00023136"/>
    </source>
</evidence>
<dbReference type="EMBL" id="CAKOFQ010007883">
    <property type="protein sequence ID" value="CAH2009492.1"/>
    <property type="molecule type" value="Genomic_DNA"/>
</dbReference>
<dbReference type="PANTHER" id="PTHR24243:SF208">
    <property type="entry name" value="PYROKININ-1 RECEPTOR"/>
    <property type="match status" value="1"/>
</dbReference>
<dbReference type="AlphaFoldDB" id="A0A9P0Q3N6"/>
<evidence type="ECO:0000313" key="12">
    <source>
        <dbReference type="Proteomes" id="UP001152888"/>
    </source>
</evidence>
<comment type="similarity">
    <text evidence="2">Belongs to the G-protein coupled receptor 1 family.</text>
</comment>
<organism evidence="11 12">
    <name type="scientific">Acanthoscelides obtectus</name>
    <name type="common">Bean weevil</name>
    <name type="synonym">Bruchus obtectus</name>
    <dbReference type="NCBI Taxonomy" id="200917"/>
    <lineage>
        <taxon>Eukaryota</taxon>
        <taxon>Metazoa</taxon>
        <taxon>Ecdysozoa</taxon>
        <taxon>Arthropoda</taxon>
        <taxon>Hexapoda</taxon>
        <taxon>Insecta</taxon>
        <taxon>Pterygota</taxon>
        <taxon>Neoptera</taxon>
        <taxon>Endopterygota</taxon>
        <taxon>Coleoptera</taxon>
        <taxon>Polyphaga</taxon>
        <taxon>Cucujiformia</taxon>
        <taxon>Chrysomeloidea</taxon>
        <taxon>Chrysomelidae</taxon>
        <taxon>Bruchinae</taxon>
        <taxon>Bruchini</taxon>
        <taxon>Acanthoscelides</taxon>
    </lineage>
</organism>
<feature type="transmembrane region" description="Helical" evidence="9">
    <location>
        <begin position="59"/>
        <end position="83"/>
    </location>
</feature>
<dbReference type="Proteomes" id="UP001152888">
    <property type="component" value="Unassembled WGS sequence"/>
</dbReference>
<accession>A0A9P0Q3N6</accession>
<evidence type="ECO:0000256" key="4">
    <source>
        <dbReference type="ARBA" id="ARBA00022989"/>
    </source>
</evidence>
<keyword evidence="5" id="KW-0297">G-protein coupled receptor</keyword>
<evidence type="ECO:0000256" key="7">
    <source>
        <dbReference type="ARBA" id="ARBA00023170"/>
    </source>
</evidence>
<comment type="subcellular location">
    <subcellularLocation>
        <location evidence="1">Membrane</location>
        <topology evidence="1">Multi-pass membrane protein</topology>
    </subcellularLocation>
</comment>
<evidence type="ECO:0000256" key="5">
    <source>
        <dbReference type="ARBA" id="ARBA00023040"/>
    </source>
</evidence>
<keyword evidence="6 9" id="KW-0472">Membrane</keyword>
<evidence type="ECO:0000256" key="3">
    <source>
        <dbReference type="ARBA" id="ARBA00022692"/>
    </source>
</evidence>
<dbReference type="GO" id="GO:0005886">
    <property type="term" value="C:plasma membrane"/>
    <property type="evidence" value="ECO:0007669"/>
    <property type="project" value="TreeGrafter"/>
</dbReference>
<dbReference type="InterPro" id="IPR000276">
    <property type="entry name" value="GPCR_Rhodpsn"/>
</dbReference>
<proteinExistence type="inferred from homology"/>
<name>A0A9P0Q3N6_ACAOB</name>
<comment type="caution">
    <text evidence="11">The sequence shown here is derived from an EMBL/GenBank/DDBJ whole genome shotgun (WGS) entry which is preliminary data.</text>
</comment>
<dbReference type="GO" id="GO:0008188">
    <property type="term" value="F:neuropeptide receptor activity"/>
    <property type="evidence" value="ECO:0007669"/>
    <property type="project" value="TreeGrafter"/>
</dbReference>
<dbReference type="OrthoDB" id="6674805at2759"/>
<dbReference type="Gene3D" id="1.20.1070.10">
    <property type="entry name" value="Rhodopsin 7-helix transmembrane proteins"/>
    <property type="match status" value="1"/>
</dbReference>
<evidence type="ECO:0000313" key="11">
    <source>
        <dbReference type="EMBL" id="CAH2009492.1"/>
    </source>
</evidence>
<evidence type="ECO:0000256" key="2">
    <source>
        <dbReference type="ARBA" id="ARBA00010663"/>
    </source>
</evidence>
<dbReference type="Pfam" id="PF00001">
    <property type="entry name" value="7tm_1"/>
    <property type="match status" value="1"/>
</dbReference>
<keyword evidence="4 9" id="KW-1133">Transmembrane helix</keyword>
<keyword evidence="12" id="KW-1185">Reference proteome</keyword>
<evidence type="ECO:0000256" key="9">
    <source>
        <dbReference type="SAM" id="Phobius"/>
    </source>
</evidence>
<dbReference type="InterPro" id="IPR017452">
    <property type="entry name" value="GPCR_Rhodpsn_7TM"/>
</dbReference>
<feature type="transmembrane region" description="Helical" evidence="9">
    <location>
        <begin position="21"/>
        <end position="39"/>
    </location>
</feature>
<dbReference type="PROSITE" id="PS50262">
    <property type="entry name" value="G_PROTEIN_RECEP_F1_2"/>
    <property type="match status" value="1"/>
</dbReference>
<feature type="domain" description="G-protein coupled receptors family 1 profile" evidence="10">
    <location>
        <begin position="24"/>
        <end position="84"/>
    </location>
</feature>
<evidence type="ECO:0000259" key="10">
    <source>
        <dbReference type="PROSITE" id="PS50262"/>
    </source>
</evidence>
<evidence type="ECO:0000256" key="8">
    <source>
        <dbReference type="ARBA" id="ARBA00023224"/>
    </source>
</evidence>
<keyword evidence="7" id="KW-0675">Receptor</keyword>
<keyword evidence="8" id="KW-0807">Transducer</keyword>